<organism evidence="2">
    <name type="scientific">Lepeophtheirus salmonis</name>
    <name type="common">Salmon louse</name>
    <name type="synonym">Caligus salmonis</name>
    <dbReference type="NCBI Taxonomy" id="72036"/>
    <lineage>
        <taxon>Eukaryota</taxon>
        <taxon>Metazoa</taxon>
        <taxon>Ecdysozoa</taxon>
        <taxon>Arthropoda</taxon>
        <taxon>Crustacea</taxon>
        <taxon>Multicrustacea</taxon>
        <taxon>Hexanauplia</taxon>
        <taxon>Copepoda</taxon>
        <taxon>Siphonostomatoida</taxon>
        <taxon>Caligidae</taxon>
        <taxon>Lepeophtheirus</taxon>
    </lineage>
</organism>
<sequence>MRKEIFIFVSHLFVSTYSIHPQCSNVAEKPKNCNQTQILCTKGYSSSTGCPLGYFCYDKSLDDPCDFLCPCLEDEITCHSGNPSVDPFTGCSPQKTCIPKETINFKGQICPNFCPAQCGPGFTACPPLIDKNGCYGSETCVSSLNLCPVPKYDANGCAIKNSKFCKRYCPGVFDENGCPGDVICAEEVDNKCPVSKYDSRGCSVVKPIQCEENEVRCSKGFDKRNCLIGFTCQDKFSENNCINYCPTICDEQHEKSCSQGIGFNGCPLPDICIPKIGTRYIYGQREINCTNHCRPSCDLTTHKLCPHVFDVDGCMGPETCIPRGNDCPTSEYDSNGCLVPKTKKCDEKTELFCLGGSDINGCKLQDTCMPRKVGNCLQTCPALCGQGMILCHSGVDENGCKLPDSCVPKQIPGFDQCNGICPKICNGEQVKCVVTKKPKLHLGPFFIQTKHCVLNEFCMDIVDKKTNCTNFCPTTCEDNEKVCEGPLNEQGCKLPDVCVPEMNRGGRGNLCPEHCPIRCPEGERPCPGNIKEDSCREPPKCVAKDKKCPQGERDFFGCKIIEKISKCEDNNSRICPGVYDNVGCRTAPECMQKNETCPQSTYDRNGCRVLGPVACKWSHQKFCPMPLDEKNCPIQGECIEIKNGKCNQYCEPICSSSEHKVCDGGRDTNSCPFPKFCYNKNKACPRKNPFIQTEYEPIIHRKIFDVSSPKVFFNRPFIY</sequence>
<evidence type="ECO:0000256" key="1">
    <source>
        <dbReference type="SAM" id="SignalP"/>
    </source>
</evidence>
<dbReference type="OrthoDB" id="5976811at2759"/>
<feature type="signal peptide" evidence="1">
    <location>
        <begin position="1"/>
        <end position="18"/>
    </location>
</feature>
<name>A0A0K2TSM3_LEPSM</name>
<evidence type="ECO:0000313" key="2">
    <source>
        <dbReference type="EMBL" id="CDW29049.1"/>
    </source>
</evidence>
<dbReference type="EMBL" id="HACA01011688">
    <property type="protein sequence ID" value="CDW29049.1"/>
    <property type="molecule type" value="Transcribed_RNA"/>
</dbReference>
<dbReference type="AlphaFoldDB" id="A0A0K2TSM3"/>
<protein>
    <submittedName>
        <fullName evidence="2">Uncharacterized protein</fullName>
    </submittedName>
</protein>
<feature type="chain" id="PRO_5005488126" evidence="1">
    <location>
        <begin position="19"/>
        <end position="719"/>
    </location>
</feature>
<keyword evidence="1" id="KW-0732">Signal</keyword>
<proteinExistence type="predicted"/>
<reference evidence="2" key="1">
    <citation type="submission" date="2014-05" db="EMBL/GenBank/DDBJ databases">
        <authorList>
            <person name="Chronopoulou M."/>
        </authorList>
    </citation>
    <scope>NUCLEOTIDE SEQUENCE</scope>
    <source>
        <tissue evidence="2">Whole organism</tissue>
    </source>
</reference>
<accession>A0A0K2TSM3</accession>